<feature type="region of interest" description="Disordered" evidence="1">
    <location>
        <begin position="801"/>
        <end position="820"/>
    </location>
</feature>
<feature type="transmembrane region" description="Helical" evidence="2">
    <location>
        <begin position="12"/>
        <end position="36"/>
    </location>
</feature>
<reference evidence="3" key="1">
    <citation type="submission" date="2022-10" db="EMBL/GenBank/DDBJ databases">
        <title>Genome sequences of endogenous nimaviruses in decapod crustaceans.</title>
        <authorList>
            <person name="Kawato S."/>
            <person name="Nozaki R."/>
            <person name="Kondo H."/>
            <person name="Hirono I."/>
        </authorList>
    </citation>
    <scope>NUCLEOTIDE SEQUENCE</scope>
    <source>
        <strain evidence="3">Okinawa2016</strain>
    </source>
</reference>
<name>A0A9C7EYK1_9VIRU</name>
<dbReference type="EMBL" id="LC738875">
    <property type="protein sequence ID" value="BDT62435.1"/>
    <property type="molecule type" value="Genomic_DNA"/>
</dbReference>
<evidence type="ECO:0000256" key="1">
    <source>
        <dbReference type="SAM" id="MobiDB-lite"/>
    </source>
</evidence>
<organism evidence="3">
    <name type="scientific">Melicertus latisulcatus pemonivirus</name>
    <dbReference type="NCBI Taxonomy" id="2984278"/>
    <lineage>
        <taxon>Viruses</taxon>
        <taxon>Viruses incertae sedis</taxon>
        <taxon>Naldaviricetes</taxon>
        <taxon>Nimaviridae</taxon>
    </lineage>
</organism>
<feature type="region of interest" description="Disordered" evidence="1">
    <location>
        <begin position="481"/>
        <end position="503"/>
    </location>
</feature>
<protein>
    <submittedName>
        <fullName evidence="3">Wsv216-like protein</fullName>
    </submittedName>
</protein>
<keyword evidence="2" id="KW-1133">Transmembrane helix</keyword>
<sequence length="1108" mass="119402">MRSPAVSESRWGVVEFATMLVLVLVTVVSALGITMFRTYLRPSKHSEGRRAEEGEGEEDSQILARLKENPPYEWIGHLGSALSNSGVDGRNGSSDSRSGVVDEVKALVNSETSVALADMTPNAYRDSLHRRITDRTYHVLGLPLDKESGSDDSQWPLMTETPFNTIEIRVGTQSAASASLHIIDGSIPFGETMPLILDIDIYTVQTADNNTDGAKEPGRLTYRGIRVHTLSNPILLQSEEGSSGSSTLEPGSRLHVEITESTRGIVYYSGPSVVQTPVPRISTVFSSQTLVVLRIEAPRSLPGERLVDYPSGTLNDPRYEDEFPRHMPVLNARGQELARAQLTLVAATATAESNQKRGPVTQLIYGNASGTANVTFDRSTYRSFVEASAGAKTSVTAVENPARPGEKYVVLSRVQDGESRRSSDDRLIGWSVGFISSDRGGGVNVVYSAVEEEPSLASTVDDTTDLVLYNTDRAVGIFREVDGGPSPEEEGTAAGGRGAPTSSNFFERDIEPNLLVRPDNGQVIALVHAPSDKIGAKGQSGLTTHLLPYNPIEAIPPVMGPESDSDHRHRHQQSKPTLKVTVVGGEATPTGLSSGDLVPHLLAIPCGQNSASDGSCKIVKVRHDMFHPATMPAAVEATLHFPRTGSFVRKRVRSREKSGQGLVVLDGIGDDDVADLKVSVIPLKGLPFSLQGPFGEYRISFAAKTKPVTTGPRSTSAAEEAAATLYVCRTSSKAATTDDGHRPPENILTLMGLTDWVFDKETPMPPKWALKGNGAGWGRHIFALALRYGEADLTLPLKAILDSGSKDDDDDDDDDADEGADRIAKYNSGAVEHARHHVHSHDYDNDTVKQAALASRTGSMDGLWVLGSDGSRIEKLLHDAFVVGPWGVVVFGANPSPPSPADEVDSPFWRNRSPLSLGGPGDILTDLKLPLRTVSCRLPVWRGGEPVLWVDGDCRAIVRLDPRIFSEGALIARGFEKKDNAGRVLLQVNYNQVTRTVHKISRLPLCTSASSPISKDQLRVLDSKSVVTRESVICVLSEQVPDNLEGITSALVDPIVFLCVAAVSSESNGKRVYDAVLGRGGHRAFHKRKVLVPKTFGAIAGFVLTRPE</sequence>
<evidence type="ECO:0000256" key="2">
    <source>
        <dbReference type="SAM" id="Phobius"/>
    </source>
</evidence>
<proteinExistence type="predicted"/>
<evidence type="ECO:0000313" key="3">
    <source>
        <dbReference type="EMBL" id="BDT62435.1"/>
    </source>
</evidence>
<accession>A0A9C7EYK1</accession>
<keyword evidence="2" id="KW-0472">Membrane</keyword>
<keyword evidence="2" id="KW-0812">Transmembrane</keyword>
<feature type="compositionally biased region" description="Acidic residues" evidence="1">
    <location>
        <begin position="807"/>
        <end position="818"/>
    </location>
</feature>